<dbReference type="RefSeq" id="YP_007003915.1">
    <property type="nucleotide sequence ID" value="NC_019495.1"/>
</dbReference>
<gene>
    <name evidence="2" type="ORF">CyHV2_ORF96</name>
</gene>
<dbReference type="EMBL" id="MN593216">
    <property type="protein sequence ID" value="QIV66912.1"/>
    <property type="molecule type" value="Genomic_DNA"/>
</dbReference>
<protein>
    <submittedName>
        <fullName evidence="2">Protein ORF96</fullName>
    </submittedName>
</protein>
<dbReference type="EMBL" id="JQ815364">
    <property type="protein sequence ID" value="AFJ20525.1"/>
    <property type="molecule type" value="Genomic_DNA"/>
</dbReference>
<accession>K7PCN7</accession>
<reference evidence="2 4" key="1">
    <citation type="journal article" date="2013" name="J. Virol.">
        <title>Comparative genomics of carp herpesviruses.</title>
        <authorList>
            <person name="Davison A.J."/>
            <person name="Kurobe T."/>
            <person name="Gatherer D."/>
            <person name="Cunningham C."/>
            <person name="Korf I."/>
            <person name="Fukuda H."/>
            <person name="Hedrick R.P."/>
            <person name="Waltzek T.B."/>
        </authorList>
    </citation>
    <scope>NUCLEOTIDE SEQUENCE [LARGE SCALE GENOMIC DNA]</scope>
    <source>
        <strain evidence="2">ST-J1</strain>
    </source>
</reference>
<proteinExistence type="predicted"/>
<dbReference type="KEGG" id="vg:14011335"/>
<sequence>MKKLTCPLCPLDINLDGLVAHMVTTHKKPEWTVSCERCKALLNSCPRPYEQHSALYAWLHINVPNHPCHQAGLRWDYSLPPASNSNDIKVIRDRCDAYRLGAAKKLPQDIPSLAPYLLVPKRTASAHTSNNQEEALLGGFDLSDPAVRKTFCLNAQIVSAWSSEYNGTTYVDLEWPRITDTFLAKPFGAAVQKWRSVINGAGLDVHRFRATVPIQQRPTGLTNCNACGPDSAHTTLNACSRWARCAKCDARFEWGYPTCECCLKHGGVPLEQWCDWCDQELDHGSVCCRPEPCYPPYTLSWIPDHLREDQEWLKGSVMSILAVQQGPFKTKRCDCANCVSLINLIEGKQWESAKACAQELIKRPNVTCPKELRRYYPIPHLHHGNPTNYETAGNKKNVKGPIVLTGTDVHRVRFPGDHQCDLESRQDVWLKVKSVNVKKKTLTTSGTVMTFTNVWGLDETFVSTYQPYVVLVCGGGATTMGWCCVLSLPGEALRNAYRQRWGSWLCPRPDFKVRLKTMPMDKLSETYVMNYIPNAAFKAYGRTVPKGWIKRNLSSKSEHVSPLLVSSNVEVQEPDMKMKTAIKKYYQTMGSEYREHRRVAKSMAVLSKTLNCSTLDVHPDNAEPFTTVAKLLTDDEPFGKPLRSDPTETDAYIVLKDYMQPADPRVPRFEPDRVEELCLKADEHRLFCEGITARAVLMYAACKHGIFPAWDLDKNQWQSLDRSLENVSLLGQTVLRYYNRFALWRCLPCPCCGAEADKCECRLSRCLLCNVGLHGPWACELLIRPSVPFVKLVVDLRSSTVPLSSSSSSASSFSNNSQQSFLYSGNSQQ</sequence>
<evidence type="ECO:0000313" key="2">
    <source>
        <dbReference type="EMBL" id="AFJ20525.1"/>
    </source>
</evidence>
<dbReference type="GeneID" id="14011335"/>
<name>K7PCN7_CYHV2</name>
<evidence type="ECO:0000313" key="4">
    <source>
        <dbReference type="Proteomes" id="UP000101183"/>
    </source>
</evidence>
<keyword evidence="4" id="KW-1185">Reference proteome</keyword>
<dbReference type="Proteomes" id="UP000101183">
    <property type="component" value="Segment"/>
</dbReference>
<reference evidence="3" key="2">
    <citation type="submission" date="2019-10" db="EMBL/GenBank/DDBJ databases">
        <title>The complete genome of Cyprinid herpesvirus 2, a new strain isolated from Allogynogenetic crucian carp.</title>
        <authorList>
            <person name="Jiang Y."/>
            <person name="Wang H."/>
            <person name="Lu L."/>
        </authorList>
    </citation>
    <scope>NUCLEOTIDE SEQUENCE</scope>
    <source>
        <strain evidence="3">YC-01</strain>
    </source>
</reference>
<feature type="region of interest" description="Disordered" evidence="1">
    <location>
        <begin position="802"/>
        <end position="829"/>
    </location>
</feature>
<evidence type="ECO:0000313" key="3">
    <source>
        <dbReference type="EMBL" id="QIV66912.1"/>
    </source>
</evidence>
<evidence type="ECO:0000256" key="1">
    <source>
        <dbReference type="SAM" id="MobiDB-lite"/>
    </source>
</evidence>
<organism evidence="2 4">
    <name type="scientific">Cyprinid herpesvirus 2</name>
    <name type="common">CyHV-2</name>
    <dbReference type="NCBI Taxonomy" id="317878"/>
    <lineage>
        <taxon>Viruses</taxon>
        <taxon>Duplodnaviria</taxon>
        <taxon>Heunggongvirae</taxon>
        <taxon>Peploviricota</taxon>
        <taxon>Herviviricetes</taxon>
        <taxon>Herpesvirales</taxon>
        <taxon>Alloherpesviridae</taxon>
        <taxon>Cyvirus</taxon>
        <taxon>Cyvirus cyprinidallo2</taxon>
    </lineage>
</organism>